<comment type="caution">
    <text evidence="7">The sequence shown here is derived from an EMBL/GenBank/DDBJ whole genome shotgun (WGS) entry which is preliminary data.</text>
</comment>
<accession>A0AAN9XXX6</accession>
<organism evidence="7 8">
    <name type="scientific">Parthenolecanium corni</name>
    <dbReference type="NCBI Taxonomy" id="536013"/>
    <lineage>
        <taxon>Eukaryota</taxon>
        <taxon>Metazoa</taxon>
        <taxon>Ecdysozoa</taxon>
        <taxon>Arthropoda</taxon>
        <taxon>Hexapoda</taxon>
        <taxon>Insecta</taxon>
        <taxon>Pterygota</taxon>
        <taxon>Neoptera</taxon>
        <taxon>Paraneoptera</taxon>
        <taxon>Hemiptera</taxon>
        <taxon>Sternorrhyncha</taxon>
        <taxon>Coccoidea</taxon>
        <taxon>Coccidae</taxon>
        <taxon>Parthenolecanium</taxon>
    </lineage>
</organism>
<evidence type="ECO:0000313" key="8">
    <source>
        <dbReference type="Proteomes" id="UP001367676"/>
    </source>
</evidence>
<evidence type="ECO:0000256" key="4">
    <source>
        <dbReference type="ARBA" id="ARBA00023163"/>
    </source>
</evidence>
<evidence type="ECO:0000259" key="6">
    <source>
        <dbReference type="Pfam" id="PF13873"/>
    </source>
</evidence>
<keyword evidence="3" id="KW-0805">Transcription regulation</keyword>
<evidence type="ECO:0000256" key="3">
    <source>
        <dbReference type="ARBA" id="ARBA00023015"/>
    </source>
</evidence>
<dbReference type="Pfam" id="PF13873">
    <property type="entry name" value="Myb_DNA-bind_5"/>
    <property type="match status" value="1"/>
</dbReference>
<evidence type="ECO:0000256" key="1">
    <source>
        <dbReference type="ARBA" id="ARBA00011764"/>
    </source>
</evidence>
<dbReference type="Proteomes" id="UP001367676">
    <property type="component" value="Unassembled WGS sequence"/>
</dbReference>
<evidence type="ECO:0000256" key="2">
    <source>
        <dbReference type="ARBA" id="ARBA00016807"/>
    </source>
</evidence>
<dbReference type="EMBL" id="JBBCAQ010000037">
    <property type="protein sequence ID" value="KAK7574016.1"/>
    <property type="molecule type" value="Genomic_DNA"/>
</dbReference>
<proteinExistence type="predicted"/>
<comment type="subunit">
    <text evidence="1">Self-associates forming complexes of several hundred monomers.</text>
</comment>
<dbReference type="InterPro" id="IPR028002">
    <property type="entry name" value="Myb_DNA-bind_5"/>
</dbReference>
<comment type="function">
    <text evidence="5">Involved in transvection phenomena (= synapsis-dependent gene expression), where the synaptic pairing of chromosomes carrying genes with which zeste interacts influences the expression of these genes. Zeste binds to DNA and stimulates transcription from a nearby promoter.</text>
</comment>
<evidence type="ECO:0000313" key="7">
    <source>
        <dbReference type="EMBL" id="KAK7574016.1"/>
    </source>
</evidence>
<keyword evidence="4" id="KW-0804">Transcription</keyword>
<feature type="domain" description="Myb/SANT-like DNA-binding" evidence="6">
    <location>
        <begin position="11"/>
        <end position="85"/>
    </location>
</feature>
<evidence type="ECO:0000256" key="5">
    <source>
        <dbReference type="ARBA" id="ARBA00025466"/>
    </source>
</evidence>
<name>A0AAN9XXX6_9HEMI</name>
<gene>
    <name evidence="7" type="ORF">V9T40_011207</name>
</gene>
<reference evidence="7 8" key="1">
    <citation type="submission" date="2024-03" db="EMBL/GenBank/DDBJ databases">
        <title>Adaptation during the transition from Ophiocordyceps entomopathogen to insect associate is accompanied by gene loss and intensified selection.</title>
        <authorList>
            <person name="Ward C.M."/>
            <person name="Onetto C.A."/>
            <person name="Borneman A.R."/>
        </authorList>
    </citation>
    <scope>NUCLEOTIDE SEQUENCE [LARGE SCALE GENOMIC DNA]</scope>
    <source>
        <strain evidence="7">AWRI1</strain>
        <tissue evidence="7">Single Adult Female</tissue>
    </source>
</reference>
<protein>
    <recommendedName>
        <fullName evidence="2">Regulatory protein zeste</fullName>
    </recommendedName>
</protein>
<dbReference type="AlphaFoldDB" id="A0AAN9XXX6"/>
<sequence length="339" mass="38960">MPKIATKLRQRTEKINSEQKKIVLQFIACTPEIINTTVTPEFSLQHHQQFWQNLTNVLNLFGPPRKPAESWKKTWKDYRCRFRKNNIDLVEALNYLKTENPVDTEVILQRAEKMKTNEEKLSLRKLVWNMVVECLPEIVITNIHEQTFPLSNDADFENECSMSNDGDSLEDVEMKTEIVDESTENFVAIEEEPETEKNTNQTGNADTKTEKDFKDLSEILERGLVEESTDCSSSKKLKLSNPLTVLAESVVAESNQSTQSGPKEFQKNGMKKGSLDELLIELKKFNKIQAEKLALKKSYIEYKKMMLRNTCNAQKEMAKSQSDLATSVKTFIDNISFNT</sequence>
<keyword evidence="8" id="KW-1185">Reference proteome</keyword>